<evidence type="ECO:0000313" key="1">
    <source>
        <dbReference type="EMBL" id="GMQ34810.1"/>
    </source>
</evidence>
<protein>
    <submittedName>
        <fullName evidence="1">Uncharacterized protein</fullName>
    </submittedName>
</protein>
<comment type="caution">
    <text evidence="1">The sequence shown here is derived from an EMBL/GenBank/DDBJ whole genome shotgun (WGS) entry which is preliminary data.</text>
</comment>
<name>A0ABQ6Q5F8_9BACT</name>
<proteinExistence type="predicted"/>
<dbReference type="EMBL" id="BTPE01000011">
    <property type="protein sequence ID" value="GMQ34810.1"/>
    <property type="molecule type" value="Genomic_DNA"/>
</dbReference>
<sequence length="40" mass="4844">MISLLQWSKSEKHMDGKDEVVRQKAEKNYEVRFTNYEGLR</sequence>
<dbReference type="Proteomes" id="UP001307705">
    <property type="component" value="Unassembled WGS sequence"/>
</dbReference>
<accession>A0ABQ6Q5F8</accession>
<organism evidence="1 2">
    <name type="scientific">Algoriphagus taiwanensis</name>
    <dbReference type="NCBI Taxonomy" id="1445656"/>
    <lineage>
        <taxon>Bacteria</taxon>
        <taxon>Pseudomonadati</taxon>
        <taxon>Bacteroidota</taxon>
        <taxon>Cytophagia</taxon>
        <taxon>Cytophagales</taxon>
        <taxon>Cyclobacteriaceae</taxon>
        <taxon>Algoriphagus</taxon>
    </lineage>
</organism>
<evidence type="ECO:0000313" key="2">
    <source>
        <dbReference type="Proteomes" id="UP001307705"/>
    </source>
</evidence>
<gene>
    <name evidence="1" type="ORF">Ataiwa_30830</name>
</gene>
<keyword evidence="2" id="KW-1185">Reference proteome</keyword>
<reference evidence="1 2" key="1">
    <citation type="submission" date="2023-08" db="EMBL/GenBank/DDBJ databases">
        <title>Draft genome sequence of Algoriphagus taiwanensis.</title>
        <authorList>
            <person name="Takatani N."/>
            <person name="Hosokawa M."/>
            <person name="Sawabe T."/>
        </authorList>
    </citation>
    <scope>NUCLEOTIDE SEQUENCE [LARGE SCALE GENOMIC DNA]</scope>
    <source>
        <strain evidence="1 2">JCM 19755</strain>
    </source>
</reference>